<evidence type="ECO:0000256" key="2">
    <source>
        <dbReference type="ARBA" id="ARBA00022695"/>
    </source>
</evidence>
<dbReference type="InterPro" id="IPR021109">
    <property type="entry name" value="Peptidase_aspartic_dom_sf"/>
</dbReference>
<dbReference type="CDD" id="cd00303">
    <property type="entry name" value="retropepsin_like"/>
    <property type="match status" value="1"/>
</dbReference>
<reference evidence="8" key="2">
    <citation type="submission" date="2005-04" db="EMBL/GenBank/DDBJ databases">
        <authorList>
            <person name="Buell C.R."/>
            <person name="Wing R.A."/>
            <person name="McCombie W.A."/>
            <person name="Ouyang S."/>
        </authorList>
    </citation>
    <scope>NUCLEOTIDE SEQUENCE</scope>
</reference>
<dbReference type="Gene3D" id="3.10.10.10">
    <property type="entry name" value="HIV Type 1 Reverse Transcriptase, subunit A, domain 1"/>
    <property type="match status" value="1"/>
</dbReference>
<dbReference type="SUPFAM" id="SSF56672">
    <property type="entry name" value="DNA/RNA polymerases"/>
    <property type="match status" value="1"/>
</dbReference>
<feature type="region of interest" description="Disordered" evidence="6">
    <location>
        <begin position="504"/>
        <end position="545"/>
    </location>
</feature>
<dbReference type="InterPro" id="IPR036397">
    <property type="entry name" value="RNaseH_sf"/>
</dbReference>
<keyword evidence="4" id="KW-0255">Endonuclease</keyword>
<evidence type="ECO:0000313" key="8">
    <source>
        <dbReference type="EMBL" id="ABA96795.1"/>
    </source>
</evidence>
<dbReference type="Gene3D" id="3.30.420.10">
    <property type="entry name" value="Ribonuclease H-like superfamily/Ribonuclease H"/>
    <property type="match status" value="1"/>
</dbReference>
<feature type="domain" description="Retrotransposon gag" evidence="7">
    <location>
        <begin position="194"/>
        <end position="279"/>
    </location>
</feature>
<proteinExistence type="predicted"/>
<evidence type="ECO:0000256" key="5">
    <source>
        <dbReference type="SAM" id="Coils"/>
    </source>
</evidence>
<dbReference type="GO" id="GO:0016779">
    <property type="term" value="F:nucleotidyltransferase activity"/>
    <property type="evidence" value="ECO:0007669"/>
    <property type="project" value="UniProtKB-KW"/>
</dbReference>
<evidence type="ECO:0000256" key="6">
    <source>
        <dbReference type="SAM" id="MobiDB-lite"/>
    </source>
</evidence>
<dbReference type="SUPFAM" id="SSF50630">
    <property type="entry name" value="Acid proteases"/>
    <property type="match status" value="1"/>
</dbReference>
<organism evidence="8">
    <name type="scientific">Oryza sativa subsp. japonica</name>
    <name type="common">Rice</name>
    <dbReference type="NCBI Taxonomy" id="39947"/>
    <lineage>
        <taxon>Eukaryota</taxon>
        <taxon>Viridiplantae</taxon>
        <taxon>Streptophyta</taxon>
        <taxon>Embryophyta</taxon>
        <taxon>Tracheophyta</taxon>
        <taxon>Spermatophyta</taxon>
        <taxon>Magnoliopsida</taxon>
        <taxon>Liliopsida</taxon>
        <taxon>Poales</taxon>
        <taxon>Poaceae</taxon>
        <taxon>BOP clade</taxon>
        <taxon>Oryzoideae</taxon>
        <taxon>Oryzeae</taxon>
        <taxon>Oryzinae</taxon>
        <taxon>Oryza</taxon>
        <taxon>Oryza sativa</taxon>
    </lineage>
</organism>
<dbReference type="GO" id="GO:0004519">
    <property type="term" value="F:endonuclease activity"/>
    <property type="evidence" value="ECO:0007669"/>
    <property type="project" value="UniProtKB-KW"/>
</dbReference>
<feature type="region of interest" description="Disordered" evidence="6">
    <location>
        <begin position="652"/>
        <end position="725"/>
    </location>
</feature>
<dbReference type="InterPro" id="IPR043128">
    <property type="entry name" value="Rev_trsase/Diguanyl_cyclase"/>
</dbReference>
<dbReference type="GO" id="GO:0003676">
    <property type="term" value="F:nucleic acid binding"/>
    <property type="evidence" value="ECO:0007669"/>
    <property type="project" value="InterPro"/>
</dbReference>
<sequence>MTKPPSTKSEVEPSNIMPISLEDLDGEACKAMEEYIKAITREALMRSCTRTCQGVVLKPGPLLKPNFNVGVDPMTNNGLLYHIPVHDSPVSIVNPQVPPHIPNVYNDPTRGYPPDTRYGKYNYIALQPQPIRPPNPPPNQHRPENMEELIAGIIRDKFGIEVRNRAKVYQKPYPDYYDNIPYPRGYRVPEFTKFSGEDSRTTWEHVANSIHTWPQLEQRFHDYFYTGETELRLSDLTLVRQKYNEHVLDYAKRFRDVRNRCYSLNITDRDLVDFAFNGLIALIKEKLEGQQFLDVSQLMQKALAQKGWVKDSKKFVRPFEKKPNVNLIDYLETSDSDDEGDHDMYVAKLSWTNKNKPFVCSNLMPTPRKDRQSEIKYSFDVAKCDKIFDYLLQEKQIRLPKDHVQSAIDDRRLKFTDGFKMKLDHDSFPVNTINFNDKKVLILPEQAESTKGKGVVIGEPRPKMMVPKNPKVGVWKENRSEALSSKAPKKTKVTFDMLLDKYERQAGEKARNKGKRPRSPPRERFGYSPRRSESPTYHRSQDMSWGPYPMPPPGYSFPCYMPWGQRHQCSIICLQCNTTKDGEDQGDQLVSVCFHQTIAGFMLKIGSMKERGKESVLRWRRGLRSWRVFKQQIQSWDQFIAVGRSDHALWLTGPTSRSDRQPQAGLTGVSGRSDQKSAPGLTALQRRFDRRFAKGSSRASSSSNKINRGHYLPPGTEPKPRWMPKDLTATQKRRLQRLRAQELKEREAEEQRNRRFNELRPPRTKVWRRKSIEAEESVVVQKEKGEQSIAKYNSSPKEDMKVNMVCMLPMEFCAMDEAEVAQFLLGPKDAVFEKPDESNRHMKPLYLKGHIDGKPITRMLVDGGAAVNLMPYSLFKKLGRGDNELKKTNMIFNDFNGEPTEAKDIFSVELTVENKTLPTAFFIVDVQDNYNVILGRCWIHANCCVPSTLHQYLIQWDSDDFDEVEKLGQGFTSADPLEEVDIGDGTKPRPTFVNKNMRADYKVKIIELLKEYVDCFAWKFHEMPGLNHDLVEHWLPIKPGFRPYKQPSRRFNPLLYDRVKEEIDRLLKAGFIRPCRYVEWVSSIVPVEKKGSGKIRVCIDFRDLNKATPKDKYPMPIADMMINDASGHKGHMADLRLAFEIVHRYGLKMNPLKCAFVVSAGKLLEFMVHERRVEIDPKKIENIHDFKAPTCKKEVQKLLGKGRRFVLVATGYFTKWAEAVPLKNMTHTEANGQAESSNKTLLKLVKKKIEEHPKKWHEVLSKALWAHRISKHGATKVTPFELVYGQEVVLPVEVNLGSLRYIRQDDLSSEDYKTLMGDNLDEVIDKRLKALEEIQKEKKRVAKAYNKRVKAKLFQVGDLVWKTILPLGTRS</sequence>
<dbReference type="InterPro" id="IPR050951">
    <property type="entry name" value="Retrovirus_Pol_polyprotein"/>
</dbReference>
<dbReference type="InterPro" id="IPR005162">
    <property type="entry name" value="Retrotrans_gag_dom"/>
</dbReference>
<dbReference type="Gene3D" id="3.30.70.270">
    <property type="match status" value="2"/>
</dbReference>
<feature type="coiled-coil region" evidence="5">
    <location>
        <begin position="1320"/>
        <end position="1348"/>
    </location>
</feature>
<name>Q2QVM2_ORYSJ</name>
<feature type="compositionally biased region" description="Basic and acidic residues" evidence="6">
    <location>
        <begin position="520"/>
        <end position="533"/>
    </location>
</feature>
<keyword evidence="2" id="KW-0548">Nucleotidyltransferase</keyword>
<dbReference type="Gene3D" id="2.40.70.10">
    <property type="entry name" value="Acid Proteases"/>
    <property type="match status" value="1"/>
</dbReference>
<keyword evidence="3" id="KW-0540">Nuclease</keyword>
<keyword evidence="5" id="KW-0175">Coiled coil</keyword>
<evidence type="ECO:0000256" key="4">
    <source>
        <dbReference type="ARBA" id="ARBA00022759"/>
    </source>
</evidence>
<protein>
    <submittedName>
        <fullName evidence="8">Retrotransposon protein, putative, unclassified</fullName>
    </submittedName>
</protein>
<evidence type="ECO:0000256" key="3">
    <source>
        <dbReference type="ARBA" id="ARBA00022722"/>
    </source>
</evidence>
<evidence type="ECO:0000256" key="1">
    <source>
        <dbReference type="ARBA" id="ARBA00022679"/>
    </source>
</evidence>
<dbReference type="Pfam" id="PF03732">
    <property type="entry name" value="Retrotrans_gag"/>
    <property type="match status" value="1"/>
</dbReference>
<reference evidence="8" key="1">
    <citation type="journal article" date="2005" name="BMC Biol.">
        <title>The sequence of rice chromosomes 11 and 12, rich in disease resistance genes and recent gene duplications.</title>
        <authorList>
            <consortium name="The rice chromosomes 11 and 12 sequencing consortia"/>
        </authorList>
    </citation>
    <scope>NUCLEOTIDE SEQUENCE [LARGE SCALE GENOMIC DNA]</scope>
</reference>
<dbReference type="InterPro" id="IPR012337">
    <property type="entry name" value="RNaseH-like_sf"/>
</dbReference>
<accession>Q2QVM2</accession>
<dbReference type="InterPro" id="IPR043502">
    <property type="entry name" value="DNA/RNA_pol_sf"/>
</dbReference>
<keyword evidence="1" id="KW-0808">Transferase</keyword>
<dbReference type="PANTHER" id="PTHR37984:SF5">
    <property type="entry name" value="PROTEIN NYNRIN-LIKE"/>
    <property type="match status" value="1"/>
</dbReference>
<evidence type="ECO:0000259" key="7">
    <source>
        <dbReference type="Pfam" id="PF03732"/>
    </source>
</evidence>
<dbReference type="SUPFAM" id="SSF53098">
    <property type="entry name" value="Ribonuclease H-like"/>
    <property type="match status" value="1"/>
</dbReference>
<keyword evidence="4" id="KW-0378">Hydrolase</keyword>
<gene>
    <name evidence="8" type="ordered locus">LOC_Os12g12340</name>
</gene>
<dbReference type="PANTHER" id="PTHR37984">
    <property type="entry name" value="PROTEIN CBG26694"/>
    <property type="match status" value="1"/>
</dbReference>
<reference evidence="8" key="3">
    <citation type="submission" date="2006-01" db="EMBL/GenBank/DDBJ databases">
        <authorList>
            <person name="Buell R."/>
        </authorList>
    </citation>
    <scope>NUCLEOTIDE SEQUENCE</scope>
</reference>
<dbReference type="EMBL" id="DP000011">
    <property type="protein sequence ID" value="ABA96795.1"/>
    <property type="molecule type" value="Genomic_DNA"/>
</dbReference>